<keyword evidence="3" id="KW-1185">Reference proteome</keyword>
<proteinExistence type="predicted"/>
<evidence type="ECO:0000256" key="1">
    <source>
        <dbReference type="SAM" id="MobiDB-lite"/>
    </source>
</evidence>
<gene>
    <name evidence="2" type="ORF">GWI33_012833</name>
</gene>
<evidence type="ECO:0000313" key="3">
    <source>
        <dbReference type="Proteomes" id="UP000625711"/>
    </source>
</evidence>
<dbReference type="EMBL" id="JAACXV010012685">
    <property type="protein sequence ID" value="KAF7274515.1"/>
    <property type="molecule type" value="Genomic_DNA"/>
</dbReference>
<dbReference type="AlphaFoldDB" id="A0A834MC49"/>
<evidence type="ECO:0000313" key="2">
    <source>
        <dbReference type="EMBL" id="KAF7274515.1"/>
    </source>
</evidence>
<organism evidence="2 3">
    <name type="scientific">Rhynchophorus ferrugineus</name>
    <name type="common">Red palm weevil</name>
    <name type="synonym">Curculio ferrugineus</name>
    <dbReference type="NCBI Taxonomy" id="354439"/>
    <lineage>
        <taxon>Eukaryota</taxon>
        <taxon>Metazoa</taxon>
        <taxon>Ecdysozoa</taxon>
        <taxon>Arthropoda</taxon>
        <taxon>Hexapoda</taxon>
        <taxon>Insecta</taxon>
        <taxon>Pterygota</taxon>
        <taxon>Neoptera</taxon>
        <taxon>Endopterygota</taxon>
        <taxon>Coleoptera</taxon>
        <taxon>Polyphaga</taxon>
        <taxon>Cucujiformia</taxon>
        <taxon>Curculionidae</taxon>
        <taxon>Dryophthorinae</taxon>
        <taxon>Rhynchophorus</taxon>
    </lineage>
</organism>
<comment type="caution">
    <text evidence="2">The sequence shown here is derived from an EMBL/GenBank/DDBJ whole genome shotgun (WGS) entry which is preliminary data.</text>
</comment>
<sequence length="131" mass="15570">MKFRVRRPKETEEEEEEEDGRRAKPGERGWGEKSAVRLCIGILIRDRRKFQAKYLKKPARHFTGKKLEVCLVSFCTVQNRPLTINSARTIIGPFRRSFLYYEVKRSRYFQRNSLGIQNSDYNAVYFSARRS</sequence>
<protein>
    <submittedName>
        <fullName evidence="2">Uncharacterized protein</fullName>
    </submittedName>
</protein>
<feature type="compositionally biased region" description="Basic and acidic residues" evidence="1">
    <location>
        <begin position="19"/>
        <end position="29"/>
    </location>
</feature>
<reference evidence="2" key="1">
    <citation type="submission" date="2020-08" db="EMBL/GenBank/DDBJ databases">
        <title>Genome sequencing and assembly of the red palm weevil Rhynchophorus ferrugineus.</title>
        <authorList>
            <person name="Dias G.B."/>
            <person name="Bergman C.M."/>
            <person name="Manee M."/>
        </authorList>
    </citation>
    <scope>NUCLEOTIDE SEQUENCE</scope>
    <source>
        <strain evidence="2">AA-2017</strain>
        <tissue evidence="2">Whole larva</tissue>
    </source>
</reference>
<name>A0A834MC49_RHYFE</name>
<accession>A0A834MC49</accession>
<feature type="region of interest" description="Disordered" evidence="1">
    <location>
        <begin position="1"/>
        <end position="29"/>
    </location>
</feature>
<dbReference type="Proteomes" id="UP000625711">
    <property type="component" value="Unassembled WGS sequence"/>
</dbReference>